<accession>A0AAU6PYS4</accession>
<reference evidence="2" key="1">
    <citation type="submission" date="2024-03" db="EMBL/GenBank/DDBJ databases">
        <title>Deinococcus weizhi sp. nov., isolated from human skin.</title>
        <authorList>
            <person name="Wei Z."/>
            <person name="Tian F."/>
            <person name="Yang C."/>
            <person name="Xin L.T."/>
            <person name="Wen Z.J."/>
            <person name="Lan K.C."/>
            <person name="Yu L."/>
            <person name="Zhe W."/>
            <person name="Dan F.D."/>
            <person name="Jun W."/>
            <person name="Rui Z."/>
            <person name="Yong X.J."/>
            <person name="Ting Y."/>
            <person name="Wei X."/>
            <person name="Xu Z.G."/>
            <person name="Xin Z."/>
            <person name="Dong F.G."/>
            <person name="Ni X.M."/>
            <person name="Zheng M.G."/>
            <person name="Chun Y."/>
            <person name="Qian W.X."/>
        </authorList>
    </citation>
    <scope>NUCLEOTIDE SEQUENCE</scope>
    <source>
        <strain evidence="2">VB142</strain>
    </source>
</reference>
<gene>
    <name evidence="2" type="ORF">WDJ50_07120</name>
</gene>
<feature type="transmembrane region" description="Helical" evidence="1">
    <location>
        <begin position="248"/>
        <end position="265"/>
    </location>
</feature>
<protein>
    <submittedName>
        <fullName evidence="2">Polymer-forming cytoskeletal protein</fullName>
    </submittedName>
</protein>
<feature type="transmembrane region" description="Helical" evidence="1">
    <location>
        <begin position="488"/>
        <end position="507"/>
    </location>
</feature>
<feature type="transmembrane region" description="Helical" evidence="1">
    <location>
        <begin position="393"/>
        <end position="418"/>
    </location>
</feature>
<feature type="transmembrane region" description="Helical" evidence="1">
    <location>
        <begin position="457"/>
        <end position="476"/>
    </location>
</feature>
<feature type="transmembrane region" description="Helical" evidence="1">
    <location>
        <begin position="513"/>
        <end position="531"/>
    </location>
</feature>
<sequence length="537" mass="54722">MGVSSRQELFQVHRASAAQLELLHREADGDLSPAEQAALWEALRDPDVQAARDALERSVALLLQPPPPAGRSVAPAVLQDLRLSRHLTALPPPVAAQSVAAQVSRDIALGRRLEQAAPPPLPTSVSPAALADIQMARQLTAPPAPPLGAGLAARIAQEADHNLRDLLRQAPVPAAPSLAPELAARIALEAAPSHAAFQPVSPAHNPAPLLLVGGLLAGLTLLTVTSAWPNLHAGALVLQTVLEQVAPITALGLLLLLATSALVTLKPLPAVRRFGTAAFVLAGVLTMPPLYQAAQGGPGLSFGQAVVVRGEVPGNIVSIGGDVTLEAGARVGGRVVTVLGDIKQAPGATVAGETSALLGRAPGETSDVLPSQGVGLATAAAFRPLMGWLGAAAWPQIFVTMTGGLLLLLFVAGTAPVLARRQRHAPMRTLALGILMLSALLLPAVALGLGGLLAPSLLMLALVGLLIATGLSVSVYDAGRALACRLRLPVPDTVGAFLGLSALAASLSLPPLAFALALVGGAWGAGTLFLYRQDSRI</sequence>
<dbReference type="EMBL" id="CP149782">
    <property type="protein sequence ID" value="WYF43215.1"/>
    <property type="molecule type" value="Genomic_DNA"/>
</dbReference>
<evidence type="ECO:0000256" key="1">
    <source>
        <dbReference type="SAM" id="Phobius"/>
    </source>
</evidence>
<feature type="transmembrane region" description="Helical" evidence="1">
    <location>
        <begin position="277"/>
        <end position="294"/>
    </location>
</feature>
<keyword evidence="1" id="KW-0812">Transmembrane</keyword>
<keyword evidence="1" id="KW-0472">Membrane</keyword>
<proteinExistence type="predicted"/>
<feature type="transmembrane region" description="Helical" evidence="1">
    <location>
        <begin position="430"/>
        <end position="451"/>
    </location>
</feature>
<dbReference type="RefSeq" id="WP_339093684.1">
    <property type="nucleotide sequence ID" value="NZ_CP149782.1"/>
</dbReference>
<name>A0AAU6PYS4_9DEIO</name>
<feature type="transmembrane region" description="Helical" evidence="1">
    <location>
        <begin position="209"/>
        <end position="228"/>
    </location>
</feature>
<keyword evidence="1" id="KW-1133">Transmembrane helix</keyword>
<dbReference type="AlphaFoldDB" id="A0AAU6PYS4"/>
<evidence type="ECO:0000313" key="2">
    <source>
        <dbReference type="EMBL" id="WYF43215.1"/>
    </source>
</evidence>
<organism evidence="2">
    <name type="scientific">Deinococcus sp. VB142</name>
    <dbReference type="NCBI Taxonomy" id="3112952"/>
    <lineage>
        <taxon>Bacteria</taxon>
        <taxon>Thermotogati</taxon>
        <taxon>Deinococcota</taxon>
        <taxon>Deinococci</taxon>
        <taxon>Deinococcales</taxon>
        <taxon>Deinococcaceae</taxon>
        <taxon>Deinococcus</taxon>
    </lineage>
</organism>